<evidence type="ECO:0000256" key="1">
    <source>
        <dbReference type="SAM" id="MobiDB-lite"/>
    </source>
</evidence>
<sequence>MPFFLLSSGVCFLLCDIELRMMISSNSSWPQSRCLHQNPPCLLLICLSALRTSQPRSHQKPTGRGPTIPGAHAGSTAGDVMDHRRKNECRQDASL</sequence>
<protein>
    <recommendedName>
        <fullName evidence="5">Secreted protein</fullName>
    </recommendedName>
</protein>
<dbReference type="Proteomes" id="UP000720189">
    <property type="component" value="Unassembled WGS sequence"/>
</dbReference>
<evidence type="ECO:0000313" key="4">
    <source>
        <dbReference type="Proteomes" id="UP000720189"/>
    </source>
</evidence>
<evidence type="ECO:0008006" key="5">
    <source>
        <dbReference type="Google" id="ProtNLM"/>
    </source>
</evidence>
<organism evidence="3 4">
    <name type="scientific">Fusarium redolens</name>
    <dbReference type="NCBI Taxonomy" id="48865"/>
    <lineage>
        <taxon>Eukaryota</taxon>
        <taxon>Fungi</taxon>
        <taxon>Dikarya</taxon>
        <taxon>Ascomycota</taxon>
        <taxon>Pezizomycotina</taxon>
        <taxon>Sordariomycetes</taxon>
        <taxon>Hypocreomycetidae</taxon>
        <taxon>Hypocreales</taxon>
        <taxon>Nectriaceae</taxon>
        <taxon>Fusarium</taxon>
        <taxon>Fusarium redolens species complex</taxon>
    </lineage>
</organism>
<dbReference type="AlphaFoldDB" id="A0A9P9KEQ9"/>
<keyword evidence="2" id="KW-0732">Signal</keyword>
<dbReference type="GeneID" id="70215871"/>
<feature type="region of interest" description="Disordered" evidence="1">
    <location>
        <begin position="54"/>
        <end position="95"/>
    </location>
</feature>
<dbReference type="RefSeq" id="XP_046049548.1">
    <property type="nucleotide sequence ID" value="XM_046185917.1"/>
</dbReference>
<name>A0A9P9KEQ9_FUSRE</name>
<feature type="chain" id="PRO_5040235632" description="Secreted protein" evidence="2">
    <location>
        <begin position="16"/>
        <end position="95"/>
    </location>
</feature>
<keyword evidence="4" id="KW-1185">Reference proteome</keyword>
<proteinExistence type="predicted"/>
<dbReference type="EMBL" id="JAGMUX010000008">
    <property type="protein sequence ID" value="KAH7250229.1"/>
    <property type="molecule type" value="Genomic_DNA"/>
</dbReference>
<comment type="caution">
    <text evidence="3">The sequence shown here is derived from an EMBL/GenBank/DDBJ whole genome shotgun (WGS) entry which is preliminary data.</text>
</comment>
<feature type="signal peptide" evidence="2">
    <location>
        <begin position="1"/>
        <end position="15"/>
    </location>
</feature>
<reference evidence="3" key="1">
    <citation type="journal article" date="2021" name="Nat. Commun.">
        <title>Genetic determinants of endophytism in the Arabidopsis root mycobiome.</title>
        <authorList>
            <person name="Mesny F."/>
            <person name="Miyauchi S."/>
            <person name="Thiergart T."/>
            <person name="Pickel B."/>
            <person name="Atanasova L."/>
            <person name="Karlsson M."/>
            <person name="Huettel B."/>
            <person name="Barry K.W."/>
            <person name="Haridas S."/>
            <person name="Chen C."/>
            <person name="Bauer D."/>
            <person name="Andreopoulos W."/>
            <person name="Pangilinan J."/>
            <person name="LaButti K."/>
            <person name="Riley R."/>
            <person name="Lipzen A."/>
            <person name="Clum A."/>
            <person name="Drula E."/>
            <person name="Henrissat B."/>
            <person name="Kohler A."/>
            <person name="Grigoriev I.V."/>
            <person name="Martin F.M."/>
            <person name="Hacquard S."/>
        </authorList>
    </citation>
    <scope>NUCLEOTIDE SEQUENCE</scope>
    <source>
        <strain evidence="3">MPI-CAGE-AT-0023</strain>
    </source>
</reference>
<evidence type="ECO:0000256" key="2">
    <source>
        <dbReference type="SAM" id="SignalP"/>
    </source>
</evidence>
<accession>A0A9P9KEQ9</accession>
<gene>
    <name evidence="3" type="ORF">BKA55DRAFT_375944</name>
</gene>
<evidence type="ECO:0000313" key="3">
    <source>
        <dbReference type="EMBL" id="KAH7250229.1"/>
    </source>
</evidence>